<reference evidence="15 16" key="1">
    <citation type="submission" date="2016-10" db="EMBL/GenBank/DDBJ databases">
        <title>Marinobacter salinus sp. nov., a moderately halophilic bacterium isolated from a tidal flat environment.</title>
        <authorList>
            <person name="Park S.-J."/>
        </authorList>
    </citation>
    <scope>NUCLEOTIDE SEQUENCE [LARGE SCALE GENOMIC DNA]</scope>
    <source>
        <strain evidence="15 16">Hb8</strain>
    </source>
</reference>
<dbReference type="STRING" id="1874317.BKP64_15310"/>
<dbReference type="InterPro" id="IPR036250">
    <property type="entry name" value="AcylCo_DH-like_C"/>
</dbReference>
<dbReference type="OrthoDB" id="9807883at2"/>
<comment type="similarity">
    <text evidence="2 10">Belongs to the acyl-CoA dehydrogenase family.</text>
</comment>
<feature type="domain" description="Acyl-CoA dehydrogenase/oxidase N-terminal" evidence="13">
    <location>
        <begin position="47"/>
        <end position="157"/>
    </location>
</feature>
<dbReference type="InterPro" id="IPR013786">
    <property type="entry name" value="AcylCoA_DH/ox_N"/>
</dbReference>
<dbReference type="Pfam" id="PF02771">
    <property type="entry name" value="Acyl-CoA_dh_N"/>
    <property type="match status" value="1"/>
</dbReference>
<dbReference type="InterPro" id="IPR052166">
    <property type="entry name" value="Diverse_Acyl-CoA_DH"/>
</dbReference>
<dbReference type="KEGG" id="msq:BKP64_15310"/>
<dbReference type="AlphaFoldDB" id="A0A1D9GPF6"/>
<dbReference type="EC" id="1.3.99.41" evidence="8"/>
<evidence type="ECO:0000256" key="1">
    <source>
        <dbReference type="ARBA" id="ARBA00001974"/>
    </source>
</evidence>
<dbReference type="InterPro" id="IPR046373">
    <property type="entry name" value="Acyl-CoA_Oxase/DH_mid-dom_sf"/>
</dbReference>
<dbReference type="Proteomes" id="UP000177445">
    <property type="component" value="Chromosome"/>
</dbReference>
<evidence type="ECO:0000313" key="15">
    <source>
        <dbReference type="EMBL" id="AOY89424.1"/>
    </source>
</evidence>
<dbReference type="InterPro" id="IPR025878">
    <property type="entry name" value="Acyl-CoA_dh-like_C_dom"/>
</dbReference>
<evidence type="ECO:0000313" key="16">
    <source>
        <dbReference type="Proteomes" id="UP000177445"/>
    </source>
</evidence>
<evidence type="ECO:0000256" key="8">
    <source>
        <dbReference type="ARBA" id="ARBA00066694"/>
    </source>
</evidence>
<feature type="domain" description="Acetyl-CoA dehydrogenase-like C-terminal" evidence="14">
    <location>
        <begin position="471"/>
        <end position="598"/>
    </location>
</feature>
<dbReference type="FunFam" id="2.40.110.10:FF:000031">
    <property type="entry name" value="Acyl-CoA dehydrogenase, putative"/>
    <property type="match status" value="1"/>
</dbReference>
<protein>
    <recommendedName>
        <fullName evidence="9">3-methylmercaptopropionyl-CoA dehydrogenase</fullName>
        <ecNumber evidence="8">1.3.99.41</ecNumber>
    </recommendedName>
</protein>
<evidence type="ECO:0000256" key="9">
    <source>
        <dbReference type="ARBA" id="ARBA00069043"/>
    </source>
</evidence>
<dbReference type="EMBL" id="CP017715">
    <property type="protein sequence ID" value="AOY89424.1"/>
    <property type="molecule type" value="Genomic_DNA"/>
</dbReference>
<gene>
    <name evidence="15" type="ORF">BKP64_15310</name>
</gene>
<keyword evidence="3 10" id="KW-0285">Flavoprotein</keyword>
<evidence type="ECO:0000259" key="11">
    <source>
        <dbReference type="Pfam" id="PF00441"/>
    </source>
</evidence>
<dbReference type="Gene3D" id="2.40.110.10">
    <property type="entry name" value="Butyryl-CoA Dehydrogenase, subunit A, domain 2"/>
    <property type="match status" value="1"/>
</dbReference>
<proteinExistence type="inferred from homology"/>
<dbReference type="RefSeq" id="WP_070972020.1">
    <property type="nucleotide sequence ID" value="NZ_CP017715.1"/>
</dbReference>
<dbReference type="GO" id="GO:0016627">
    <property type="term" value="F:oxidoreductase activity, acting on the CH-CH group of donors"/>
    <property type="evidence" value="ECO:0007669"/>
    <property type="project" value="InterPro"/>
</dbReference>
<dbReference type="Pfam" id="PF12806">
    <property type="entry name" value="Acyl-CoA_dh_C"/>
    <property type="match status" value="1"/>
</dbReference>
<dbReference type="PANTHER" id="PTHR42803">
    <property type="entry name" value="ACYL-COA DEHYDROGENASE"/>
    <property type="match status" value="1"/>
</dbReference>
<evidence type="ECO:0000259" key="12">
    <source>
        <dbReference type="Pfam" id="PF02770"/>
    </source>
</evidence>
<evidence type="ECO:0000256" key="2">
    <source>
        <dbReference type="ARBA" id="ARBA00009347"/>
    </source>
</evidence>
<keyword evidence="4 10" id="KW-0274">FAD</keyword>
<organism evidence="15 16">
    <name type="scientific">Marinobacter salinus</name>
    <dbReference type="NCBI Taxonomy" id="1874317"/>
    <lineage>
        <taxon>Bacteria</taxon>
        <taxon>Pseudomonadati</taxon>
        <taxon>Pseudomonadota</taxon>
        <taxon>Gammaproteobacteria</taxon>
        <taxon>Pseudomonadales</taxon>
        <taxon>Marinobacteraceae</taxon>
        <taxon>Marinobacter</taxon>
    </lineage>
</organism>
<dbReference type="SUPFAM" id="SSF47203">
    <property type="entry name" value="Acyl-CoA dehydrogenase C-terminal domain-like"/>
    <property type="match status" value="1"/>
</dbReference>
<evidence type="ECO:0000256" key="6">
    <source>
        <dbReference type="ARBA" id="ARBA00051388"/>
    </source>
</evidence>
<dbReference type="Gene3D" id="1.20.140.10">
    <property type="entry name" value="Butyryl-CoA Dehydrogenase, subunit A, domain 3"/>
    <property type="match status" value="1"/>
</dbReference>
<comment type="catalytic activity">
    <reaction evidence="6">
        <text>3-(methylsulfanyl)propanoyl-CoA + oxidized [electron-transfer flavoprotein] + H(+) = 3-(methylsulfanyl)acryloyl-CoA + reduced [electron-transfer flavoprotein]</text>
        <dbReference type="Rhea" id="RHEA:52612"/>
        <dbReference type="Rhea" id="RHEA-COMP:10685"/>
        <dbReference type="Rhea" id="RHEA-COMP:10686"/>
        <dbReference type="ChEBI" id="CHEBI:15378"/>
        <dbReference type="ChEBI" id="CHEBI:57692"/>
        <dbReference type="ChEBI" id="CHEBI:58307"/>
        <dbReference type="ChEBI" id="CHEBI:82815"/>
        <dbReference type="ChEBI" id="CHEBI:84994"/>
        <dbReference type="EC" id="1.3.99.41"/>
    </reaction>
    <physiologicalReaction direction="left-to-right" evidence="6">
        <dbReference type="Rhea" id="RHEA:52613"/>
    </physiologicalReaction>
</comment>
<dbReference type="FunFam" id="1.10.540.10:FF:000080">
    <property type="entry name" value="Probable acyl-coA dehydrogenase"/>
    <property type="match status" value="1"/>
</dbReference>
<sequence length="606" mass="66912">MPVYKAPLRDMRFLLNEVFDYPRHYEGLKSGENATPDIVDAILIECGRFCEEVLSPLYQSGDEEGCKLKDGVVTTPAGYRQAYDQYAMGGWQGLSAPEAFGGQGLPASMGLLKQEMMGTANWSFSMYPGLSMGAMNTIFLHGSEDQKQTYLTPLTEGRWGGTMCLTEPQCGTDLGQVKTKAEPQPDGSYQLTGTKIFISSGDHDLTENIIHIVLARLPDAPRGTRGISLFIVPKFMPDGNDGIGERNAVTCGSLEKKMGIKASATCVMNFDGATGFLIGPENEGLNCMFTFMNTARIGTAIQGVGPAELSYQWALDYAKQRRSMRALSGKKEPEQVADALIYHADVRRMLLTQKAIAEGGRAMLYYAARLADHMVEGHSEGDQKKADKYDDKLGFLTPILKGFLTELGYEASNLGMQVFGGHGYIREHGMEQIVRDTRIATLYEGTTGIQALDLLGRKVLLMTRGGAVREFTAKIANFARKHLTDKRLRPYAIELLKLTAQWNVLTVRVMLAARKDRDVVSSAAHDFLMYSGYVTMAYMWARQAAVAAERIDNGGSESEAFYQAKLATAEFYYERLLPRAQSHATSMLSPSRNLMQMPTEAFAFNH</sequence>
<dbReference type="InterPro" id="IPR006091">
    <property type="entry name" value="Acyl-CoA_Oxase/DH_mid-dom"/>
</dbReference>
<dbReference type="SUPFAM" id="SSF56645">
    <property type="entry name" value="Acyl-CoA dehydrogenase NM domain-like"/>
    <property type="match status" value="1"/>
</dbReference>
<comment type="function">
    <text evidence="7">Involved in the assimilation of dimethylsulphoniopropionate (DMSP), an important compound in the fixation of carbon in marine phytoplankton, by mediating the conversion of 3-(methylthio)propanoyl-CoA (MMPA-CoA) to 3-(methylthio)acryloyl-CoA (MTA-CoA).</text>
</comment>
<evidence type="ECO:0000256" key="5">
    <source>
        <dbReference type="ARBA" id="ARBA00023002"/>
    </source>
</evidence>
<feature type="domain" description="Acyl-CoA oxidase/dehydrogenase middle" evidence="12">
    <location>
        <begin position="163"/>
        <end position="271"/>
    </location>
</feature>
<feature type="domain" description="Acyl-CoA dehydrogenase/oxidase C-terminal" evidence="11">
    <location>
        <begin position="282"/>
        <end position="453"/>
    </location>
</feature>
<accession>A0A1D9GPF6</accession>
<name>A0A1D9GPF6_9GAMM</name>
<evidence type="ECO:0000256" key="7">
    <source>
        <dbReference type="ARBA" id="ARBA00058683"/>
    </source>
</evidence>
<evidence type="ECO:0000259" key="13">
    <source>
        <dbReference type="Pfam" id="PF02771"/>
    </source>
</evidence>
<evidence type="ECO:0000256" key="10">
    <source>
        <dbReference type="RuleBase" id="RU362125"/>
    </source>
</evidence>
<dbReference type="GO" id="GO:0050660">
    <property type="term" value="F:flavin adenine dinucleotide binding"/>
    <property type="evidence" value="ECO:0007669"/>
    <property type="project" value="InterPro"/>
</dbReference>
<dbReference type="InterPro" id="IPR009100">
    <property type="entry name" value="AcylCoA_DH/oxidase_NM_dom_sf"/>
</dbReference>
<dbReference type="Pfam" id="PF00441">
    <property type="entry name" value="Acyl-CoA_dh_1"/>
    <property type="match status" value="1"/>
</dbReference>
<dbReference type="InterPro" id="IPR009075">
    <property type="entry name" value="AcylCo_DH/oxidase_C"/>
</dbReference>
<keyword evidence="5 10" id="KW-0560">Oxidoreductase</keyword>
<keyword evidence="16" id="KW-1185">Reference proteome</keyword>
<evidence type="ECO:0000256" key="3">
    <source>
        <dbReference type="ARBA" id="ARBA00022630"/>
    </source>
</evidence>
<dbReference type="InterPro" id="IPR037069">
    <property type="entry name" value="AcylCoA_DH/ox_N_sf"/>
</dbReference>
<dbReference type="PANTHER" id="PTHR42803:SF1">
    <property type="entry name" value="BROAD-SPECIFICITY LINEAR ACYL-COA DEHYDROGENASE FADE5"/>
    <property type="match status" value="1"/>
</dbReference>
<evidence type="ECO:0000259" key="14">
    <source>
        <dbReference type="Pfam" id="PF12806"/>
    </source>
</evidence>
<dbReference type="Pfam" id="PF02770">
    <property type="entry name" value="Acyl-CoA_dh_M"/>
    <property type="match status" value="1"/>
</dbReference>
<evidence type="ECO:0000256" key="4">
    <source>
        <dbReference type="ARBA" id="ARBA00022827"/>
    </source>
</evidence>
<dbReference type="Gene3D" id="1.10.540.10">
    <property type="entry name" value="Acyl-CoA dehydrogenase/oxidase, N-terminal domain"/>
    <property type="match status" value="1"/>
</dbReference>
<comment type="cofactor">
    <cofactor evidence="1 10">
        <name>FAD</name>
        <dbReference type="ChEBI" id="CHEBI:57692"/>
    </cofactor>
</comment>